<organism evidence="2 3">
    <name type="scientific">Rhizopogon vinicolor AM-OR11-026</name>
    <dbReference type="NCBI Taxonomy" id="1314800"/>
    <lineage>
        <taxon>Eukaryota</taxon>
        <taxon>Fungi</taxon>
        <taxon>Dikarya</taxon>
        <taxon>Basidiomycota</taxon>
        <taxon>Agaricomycotina</taxon>
        <taxon>Agaricomycetes</taxon>
        <taxon>Agaricomycetidae</taxon>
        <taxon>Boletales</taxon>
        <taxon>Suillineae</taxon>
        <taxon>Rhizopogonaceae</taxon>
        <taxon>Rhizopogon</taxon>
    </lineage>
</organism>
<dbReference type="STRING" id="1314800.A0A1B7MPC5"/>
<evidence type="ECO:0000313" key="3">
    <source>
        <dbReference type="Proteomes" id="UP000092154"/>
    </source>
</evidence>
<accession>A0A1B7MPC5</accession>
<dbReference type="InParanoid" id="A0A1B7MPC5"/>
<feature type="chain" id="PRO_5008597452" evidence="1">
    <location>
        <begin position="21"/>
        <end position="115"/>
    </location>
</feature>
<evidence type="ECO:0000313" key="2">
    <source>
        <dbReference type="EMBL" id="OAX34450.1"/>
    </source>
</evidence>
<feature type="signal peptide" evidence="1">
    <location>
        <begin position="1"/>
        <end position="20"/>
    </location>
</feature>
<gene>
    <name evidence="2" type="ORF">K503DRAFT_441091</name>
</gene>
<dbReference type="AlphaFoldDB" id="A0A1B7MPC5"/>
<dbReference type="EMBL" id="KV448610">
    <property type="protein sequence ID" value="OAX34450.1"/>
    <property type="molecule type" value="Genomic_DNA"/>
</dbReference>
<name>A0A1B7MPC5_9AGAM</name>
<evidence type="ECO:0000256" key="1">
    <source>
        <dbReference type="SAM" id="SignalP"/>
    </source>
</evidence>
<proteinExistence type="predicted"/>
<keyword evidence="1" id="KW-0732">Signal</keyword>
<protein>
    <submittedName>
        <fullName evidence="2">Uncharacterized protein</fullName>
    </submittedName>
</protein>
<reference evidence="2 3" key="1">
    <citation type="submission" date="2016-06" db="EMBL/GenBank/DDBJ databases">
        <title>Comparative genomics of the ectomycorrhizal sister species Rhizopogon vinicolor and Rhizopogon vesiculosus (Basidiomycota: Boletales) reveals a divergence of the mating type B locus.</title>
        <authorList>
            <consortium name="DOE Joint Genome Institute"/>
            <person name="Mujic A.B."/>
            <person name="Kuo A."/>
            <person name="Tritt A."/>
            <person name="Lipzen A."/>
            <person name="Chen C."/>
            <person name="Johnson J."/>
            <person name="Sharma A."/>
            <person name="Barry K."/>
            <person name="Grigoriev I.V."/>
            <person name="Spatafora J.W."/>
        </authorList>
    </citation>
    <scope>NUCLEOTIDE SEQUENCE [LARGE SCALE GENOMIC DNA]</scope>
    <source>
        <strain evidence="2 3">AM-OR11-026</strain>
    </source>
</reference>
<sequence>MRGSLLQALVAVLTEAGLNAIPRYTSSMIIIFSSLRPKSHPIFARSSSSSPSQLSTQLVYLLLDTLRKVKDATNKVFPVSKKHAALEEVMVVRGMLLNGNYSCSPLRPYECIDRD</sequence>
<dbReference type="Proteomes" id="UP000092154">
    <property type="component" value="Unassembled WGS sequence"/>
</dbReference>
<keyword evidence="3" id="KW-1185">Reference proteome</keyword>